<dbReference type="InterPro" id="IPR036986">
    <property type="entry name" value="S4_RNA-bd_sf"/>
</dbReference>
<dbReference type="STRING" id="1157962.A0A250XBU2"/>
<evidence type="ECO:0000256" key="2">
    <source>
        <dbReference type="ARBA" id="ARBA00029460"/>
    </source>
</evidence>
<evidence type="ECO:0000313" key="6">
    <source>
        <dbReference type="Proteomes" id="UP000232323"/>
    </source>
</evidence>
<dbReference type="EMBL" id="BEGY01000053">
    <property type="protein sequence ID" value="GAX80545.1"/>
    <property type="molecule type" value="Genomic_DNA"/>
</dbReference>
<dbReference type="CDD" id="cd02440">
    <property type="entry name" value="AdoMet_MTases"/>
    <property type="match status" value="1"/>
</dbReference>
<dbReference type="SMART" id="SM00363">
    <property type="entry name" value="S4"/>
    <property type="match status" value="1"/>
</dbReference>
<keyword evidence="6" id="KW-1185">Reference proteome</keyword>
<dbReference type="Pfam" id="PF01479">
    <property type="entry name" value="S4"/>
    <property type="match status" value="1"/>
</dbReference>
<dbReference type="Gene3D" id="3.40.50.150">
    <property type="entry name" value="Vaccinia Virus protein VP39"/>
    <property type="match status" value="1"/>
</dbReference>
<dbReference type="NCBIfam" id="TIGR00478">
    <property type="entry name" value="tly"/>
    <property type="match status" value="1"/>
</dbReference>
<dbReference type="Pfam" id="PF01728">
    <property type="entry name" value="FtsJ"/>
    <property type="match status" value="1"/>
</dbReference>
<dbReference type="Gene3D" id="3.10.290.10">
    <property type="entry name" value="RNA-binding S4 domain"/>
    <property type="match status" value="1"/>
</dbReference>
<dbReference type="PANTHER" id="PTHR32319:SF0">
    <property type="entry name" value="BACTERIAL HEMOLYSIN-LIKE PROTEIN"/>
    <property type="match status" value="1"/>
</dbReference>
<evidence type="ECO:0000313" key="5">
    <source>
        <dbReference type="EMBL" id="GAX80545.1"/>
    </source>
</evidence>
<reference evidence="5 6" key="1">
    <citation type="submission" date="2017-08" db="EMBL/GenBank/DDBJ databases">
        <title>Acidophilic green algal genome provides insights into adaptation to an acidic environment.</title>
        <authorList>
            <person name="Hirooka S."/>
            <person name="Hirose Y."/>
            <person name="Kanesaki Y."/>
            <person name="Higuchi S."/>
            <person name="Fujiwara T."/>
            <person name="Onuma R."/>
            <person name="Era A."/>
            <person name="Ohbayashi R."/>
            <person name="Uzuka A."/>
            <person name="Nozaki H."/>
            <person name="Yoshikawa H."/>
            <person name="Miyagishima S.Y."/>
        </authorList>
    </citation>
    <scope>NUCLEOTIDE SEQUENCE [LARGE SCALE GENOMIC DNA]</scope>
    <source>
        <strain evidence="5 6">NIES-2499</strain>
    </source>
</reference>
<gene>
    <name evidence="5" type="ORF">CEUSTIGMA_g7983.t1</name>
</gene>
<dbReference type="GO" id="GO:0008168">
    <property type="term" value="F:methyltransferase activity"/>
    <property type="evidence" value="ECO:0007669"/>
    <property type="project" value="InterPro"/>
</dbReference>
<evidence type="ECO:0000256" key="3">
    <source>
        <dbReference type="PROSITE-ProRule" id="PRU00182"/>
    </source>
</evidence>
<name>A0A250XBU2_9CHLO</name>
<dbReference type="InterPro" id="IPR047048">
    <property type="entry name" value="TlyA"/>
</dbReference>
<dbReference type="GO" id="GO:0032259">
    <property type="term" value="P:methylation"/>
    <property type="evidence" value="ECO:0007669"/>
    <property type="project" value="InterPro"/>
</dbReference>
<dbReference type="GO" id="GO:0003723">
    <property type="term" value="F:RNA binding"/>
    <property type="evidence" value="ECO:0007669"/>
    <property type="project" value="UniProtKB-KW"/>
</dbReference>
<dbReference type="PANTHER" id="PTHR32319">
    <property type="entry name" value="BACTERIAL HEMOLYSIN-LIKE PROTEIN"/>
    <property type="match status" value="1"/>
</dbReference>
<sequence length="350" mass="38924">MSCCQFIFSSTLGSYREARSHCFVLDVMNARLRILRSEAATTLLTSLNRFDCRFFSRTKSPCVRWRANKASEVETFNDTDVELQSAAQIESKQKKKKIRLDVLCHEQYPQYSRKILQSWILQGKVVVDKKVINKAGHQVCSTAKVVLNAEENKYVCRAGHKLEKALQQFNINLTGKVALDSGQSTGGFSDCLLQHGIEKVYGVDVGYGQLAEKIRQDPRVVVIERCNLRYLRPEDLPSQVDIACLDLSFISVLKVMPAVVSVLKPIDGVELVVLIKPQFEAGHSQVGIGGVVRDPKVHEAVIEKVVSGIEGMGFGCKGWCESPIRGEKSGNIEFLAYFTRDAPTPVVALS</sequence>
<dbReference type="InterPro" id="IPR002942">
    <property type="entry name" value="S4_RNA-bd"/>
</dbReference>
<dbReference type="SUPFAM" id="SSF53335">
    <property type="entry name" value="S-adenosyl-L-methionine-dependent methyltransferases"/>
    <property type="match status" value="1"/>
</dbReference>
<keyword evidence="1 3" id="KW-0694">RNA-binding</keyword>
<comment type="similarity">
    <text evidence="2">Belongs to the TlyA family.</text>
</comment>
<dbReference type="Proteomes" id="UP000232323">
    <property type="component" value="Unassembled WGS sequence"/>
</dbReference>
<dbReference type="PROSITE" id="PS50889">
    <property type="entry name" value="S4"/>
    <property type="match status" value="1"/>
</dbReference>
<dbReference type="CDD" id="cd00165">
    <property type="entry name" value="S4"/>
    <property type="match status" value="1"/>
</dbReference>
<dbReference type="InterPro" id="IPR002877">
    <property type="entry name" value="RNA_MeTrfase_FtsJ_dom"/>
</dbReference>
<proteinExistence type="inferred from homology"/>
<dbReference type="InterPro" id="IPR004538">
    <property type="entry name" value="Hemolysin_A/TlyA"/>
</dbReference>
<evidence type="ECO:0000256" key="1">
    <source>
        <dbReference type="ARBA" id="ARBA00022884"/>
    </source>
</evidence>
<evidence type="ECO:0000259" key="4">
    <source>
        <dbReference type="SMART" id="SM00363"/>
    </source>
</evidence>
<feature type="domain" description="RNA-binding S4" evidence="4">
    <location>
        <begin position="98"/>
        <end position="163"/>
    </location>
</feature>
<protein>
    <recommendedName>
        <fullName evidence="4">RNA-binding S4 domain-containing protein</fullName>
    </recommendedName>
</protein>
<comment type="caution">
    <text evidence="5">The sequence shown here is derived from an EMBL/GenBank/DDBJ whole genome shotgun (WGS) entry which is preliminary data.</text>
</comment>
<dbReference type="OrthoDB" id="449109at2759"/>
<accession>A0A250XBU2</accession>
<dbReference type="InterPro" id="IPR029063">
    <property type="entry name" value="SAM-dependent_MTases_sf"/>
</dbReference>
<dbReference type="AlphaFoldDB" id="A0A250XBU2"/>
<organism evidence="5 6">
    <name type="scientific">Chlamydomonas eustigma</name>
    <dbReference type="NCBI Taxonomy" id="1157962"/>
    <lineage>
        <taxon>Eukaryota</taxon>
        <taxon>Viridiplantae</taxon>
        <taxon>Chlorophyta</taxon>
        <taxon>core chlorophytes</taxon>
        <taxon>Chlorophyceae</taxon>
        <taxon>CS clade</taxon>
        <taxon>Chlamydomonadales</taxon>
        <taxon>Chlamydomonadaceae</taxon>
        <taxon>Chlamydomonas</taxon>
    </lineage>
</organism>